<evidence type="ECO:0000313" key="3">
    <source>
        <dbReference type="Proteomes" id="UP001189429"/>
    </source>
</evidence>
<name>A0ABN9TPN1_9DINO</name>
<evidence type="ECO:0000313" key="2">
    <source>
        <dbReference type="EMBL" id="CAK0848059.1"/>
    </source>
</evidence>
<protein>
    <submittedName>
        <fullName evidence="2">Uncharacterized protein</fullName>
    </submittedName>
</protein>
<feature type="region of interest" description="Disordered" evidence="1">
    <location>
        <begin position="82"/>
        <end position="129"/>
    </location>
</feature>
<proteinExistence type="predicted"/>
<evidence type="ECO:0000256" key="1">
    <source>
        <dbReference type="SAM" id="MobiDB-lite"/>
    </source>
</evidence>
<feature type="compositionally biased region" description="Low complexity" evidence="1">
    <location>
        <begin position="100"/>
        <end position="112"/>
    </location>
</feature>
<accession>A0ABN9TPN1</accession>
<dbReference type="Proteomes" id="UP001189429">
    <property type="component" value="Unassembled WGS sequence"/>
</dbReference>
<reference evidence="2" key="1">
    <citation type="submission" date="2023-10" db="EMBL/GenBank/DDBJ databases">
        <authorList>
            <person name="Chen Y."/>
            <person name="Shah S."/>
            <person name="Dougan E. K."/>
            <person name="Thang M."/>
            <person name="Chan C."/>
        </authorList>
    </citation>
    <scope>NUCLEOTIDE SEQUENCE [LARGE SCALE GENOMIC DNA]</scope>
</reference>
<sequence length="213" mass="22089">MGCVAAVATVSAGLRQTVVKCTGRSSSLPLSPPGPLPSPVSRRGSLRVLGLAPQSGHGSEMFRFPFGVVIRLVSKTFKLRRPPRARGWGHGEGRDPPTAPQGRGPAAGPRAVPARRRLGRGPFSTPSTVEAQAEEHPACLQGALGFALGFAGAAMESGTLPRHHSGNALGSTFVAGCPFVAYVTLATGEAWECREPRTQPPGPRRCGGDLPGM</sequence>
<organism evidence="2 3">
    <name type="scientific">Prorocentrum cordatum</name>
    <dbReference type="NCBI Taxonomy" id="2364126"/>
    <lineage>
        <taxon>Eukaryota</taxon>
        <taxon>Sar</taxon>
        <taxon>Alveolata</taxon>
        <taxon>Dinophyceae</taxon>
        <taxon>Prorocentrales</taxon>
        <taxon>Prorocentraceae</taxon>
        <taxon>Prorocentrum</taxon>
    </lineage>
</organism>
<feature type="region of interest" description="Disordered" evidence="1">
    <location>
        <begin position="194"/>
        <end position="213"/>
    </location>
</feature>
<dbReference type="EMBL" id="CAUYUJ010014949">
    <property type="protein sequence ID" value="CAK0848059.1"/>
    <property type="molecule type" value="Genomic_DNA"/>
</dbReference>
<comment type="caution">
    <text evidence="2">The sequence shown here is derived from an EMBL/GenBank/DDBJ whole genome shotgun (WGS) entry which is preliminary data.</text>
</comment>
<gene>
    <name evidence="2" type="ORF">PCOR1329_LOCUS41104</name>
</gene>
<keyword evidence="3" id="KW-1185">Reference proteome</keyword>